<feature type="domain" description="Tlde1" evidence="1">
    <location>
        <begin position="25"/>
        <end position="147"/>
    </location>
</feature>
<proteinExistence type="predicted"/>
<name>A0A2A4F357_9BURK</name>
<dbReference type="Proteomes" id="UP000218022">
    <property type="component" value="Unassembled WGS sequence"/>
</dbReference>
<dbReference type="OrthoDB" id="6490254at2"/>
<evidence type="ECO:0000313" key="2">
    <source>
        <dbReference type="EMBL" id="PCE27525.1"/>
    </source>
</evidence>
<dbReference type="InterPro" id="IPR021225">
    <property type="entry name" value="Tlde1_dom"/>
</dbReference>
<dbReference type="AlphaFoldDB" id="A0A2A4F357"/>
<accession>A0A2A4F357</accession>
<comment type="caution">
    <text evidence="2">The sequence shown here is derived from an EMBL/GenBank/DDBJ whole genome shotgun (WGS) entry which is preliminary data.</text>
</comment>
<organism evidence="2 3">
    <name type="scientific">Paraburkholderia acidicola</name>
    <dbReference type="NCBI Taxonomy" id="1912599"/>
    <lineage>
        <taxon>Bacteria</taxon>
        <taxon>Pseudomonadati</taxon>
        <taxon>Pseudomonadota</taxon>
        <taxon>Betaproteobacteria</taxon>
        <taxon>Burkholderiales</taxon>
        <taxon>Burkholderiaceae</taxon>
        <taxon>Paraburkholderia</taxon>
    </lineage>
</organism>
<dbReference type="EMBL" id="MTZV01000002">
    <property type="protein sequence ID" value="PCE27525.1"/>
    <property type="molecule type" value="Genomic_DNA"/>
</dbReference>
<dbReference type="RefSeq" id="WP_096716923.1">
    <property type="nucleotide sequence ID" value="NZ_MTZV01000002.1"/>
</dbReference>
<evidence type="ECO:0000259" key="1">
    <source>
        <dbReference type="Pfam" id="PF10908"/>
    </source>
</evidence>
<sequence>MPVECTFMLNGQTTSTLQCPGVGSLAAYSGTGIGRDNPATVSKADTGPLPPGRYYIVDRQSGGHMGWLYDFARTYGYGTNRSQWFTLWREKTGDTTIIDGVKRGAFRLHPDGPRHLSEGCITVLHGSDFTRLAGYLRGQGATTAVPGTTMKAYGVVNVR</sequence>
<reference evidence="2 3" key="1">
    <citation type="submission" date="2017-01" db="EMBL/GenBank/DDBJ databases">
        <title>Whole-Genome Shotgun Sequencing of Two beta-Proteobacterial Species in Search of the Bulgecin Biosynthetic Cluster.</title>
        <authorList>
            <person name="Horsman M.E."/>
            <person name="Marous D.R."/>
            <person name="Li R."/>
            <person name="Oliver R.A."/>
            <person name="Byun B."/>
            <person name="Emrich S.J."/>
            <person name="Boggess B."/>
            <person name="Townsend C.A."/>
            <person name="Mobashery S."/>
        </authorList>
    </citation>
    <scope>NUCLEOTIDE SEQUENCE [LARGE SCALE GENOMIC DNA]</scope>
    <source>
        <strain evidence="2 3">ATCC 31363</strain>
    </source>
</reference>
<evidence type="ECO:0000313" key="3">
    <source>
        <dbReference type="Proteomes" id="UP000218022"/>
    </source>
</evidence>
<dbReference type="Pfam" id="PF10908">
    <property type="entry name" value="Tlde1_dom"/>
    <property type="match status" value="1"/>
</dbReference>
<gene>
    <name evidence="2" type="ORF">BWP39_03205</name>
</gene>
<protein>
    <recommendedName>
        <fullName evidence="1">Tlde1 domain-containing protein</fullName>
    </recommendedName>
</protein>